<dbReference type="InterPro" id="IPR050469">
    <property type="entry name" value="Diguanylate_Cyclase"/>
</dbReference>
<feature type="domain" description="GGDEF" evidence="5">
    <location>
        <begin position="247"/>
        <end position="380"/>
    </location>
</feature>
<evidence type="ECO:0000313" key="6">
    <source>
        <dbReference type="EMBL" id="SFB96280.1"/>
    </source>
</evidence>
<keyword evidence="4" id="KW-0812">Transmembrane</keyword>
<feature type="transmembrane region" description="Helical" evidence="4">
    <location>
        <begin position="6"/>
        <end position="27"/>
    </location>
</feature>
<evidence type="ECO:0000256" key="4">
    <source>
        <dbReference type="SAM" id="Phobius"/>
    </source>
</evidence>
<dbReference type="EC" id="2.7.7.65" evidence="2"/>
<keyword evidence="4" id="KW-0472">Membrane</keyword>
<feature type="transmembrane region" description="Helical" evidence="4">
    <location>
        <begin position="153"/>
        <end position="172"/>
    </location>
</feature>
<dbReference type="AlphaFoldDB" id="A0A1I1FGV0"/>
<dbReference type="InterPro" id="IPR043128">
    <property type="entry name" value="Rev_trsase/Diguanyl_cyclase"/>
</dbReference>
<proteinExistence type="predicted"/>
<dbReference type="PANTHER" id="PTHR45138:SF9">
    <property type="entry name" value="DIGUANYLATE CYCLASE DGCM-RELATED"/>
    <property type="match status" value="1"/>
</dbReference>
<accession>A0A1I1FGV0</accession>
<evidence type="ECO:0000256" key="1">
    <source>
        <dbReference type="ARBA" id="ARBA00001946"/>
    </source>
</evidence>
<keyword evidence="4" id="KW-1133">Transmembrane helix</keyword>
<dbReference type="SMART" id="SM00267">
    <property type="entry name" value="GGDEF"/>
    <property type="match status" value="1"/>
</dbReference>
<evidence type="ECO:0000313" key="7">
    <source>
        <dbReference type="Proteomes" id="UP000199046"/>
    </source>
</evidence>
<dbReference type="NCBIfam" id="TIGR00254">
    <property type="entry name" value="GGDEF"/>
    <property type="match status" value="1"/>
</dbReference>
<dbReference type="Pfam" id="PF00990">
    <property type="entry name" value="GGDEF"/>
    <property type="match status" value="1"/>
</dbReference>
<dbReference type="InterPro" id="IPR029787">
    <property type="entry name" value="Nucleotide_cyclase"/>
</dbReference>
<evidence type="ECO:0000259" key="5">
    <source>
        <dbReference type="PROSITE" id="PS50887"/>
    </source>
</evidence>
<dbReference type="PANTHER" id="PTHR45138">
    <property type="entry name" value="REGULATORY COMPONENTS OF SENSORY TRANSDUCTION SYSTEM"/>
    <property type="match status" value="1"/>
</dbReference>
<feature type="transmembrane region" description="Helical" evidence="4">
    <location>
        <begin position="65"/>
        <end position="84"/>
    </location>
</feature>
<dbReference type="STRING" id="402385.SAMN05421848_0052"/>
<sequence>MLDPGTLYFSSAVSRGAYLAIFLVLALRQREAGYQWHWIGAILASLLGSLILFDSPVDKQLSTQTSIQIFTLYMASLVLSWSGLRRFYRRDISWTAMIVLIMLPSLPCLPGSRLNIPTSLQVSVFFICAAFAAALAMFQIIRSGGERLWSQLIVALAFAGYCISFLIAALLLQFNTMPVSSDTAYLSMLFDQVTSILVYVGYIAMSGERANLKLRHQADTDPLTGLFNRRGFQRLLHESGRSGNKRRTTSIVIGDLDHFKTVNDTLGHEAGDAVLTTFAGCLTSILRKNDMAVRWGGEEFLMVLADTDLAEAGVFAERLREMTESHAFQVCGERLSMTISIGIAEMDSAGESIDDTIQRADRALYCAKHEGRNRVCHERRAGL</sequence>
<feature type="transmembrane region" description="Helical" evidence="4">
    <location>
        <begin position="122"/>
        <end position="141"/>
    </location>
</feature>
<dbReference type="InterPro" id="IPR000160">
    <property type="entry name" value="GGDEF_dom"/>
</dbReference>
<evidence type="ECO:0000256" key="2">
    <source>
        <dbReference type="ARBA" id="ARBA00012528"/>
    </source>
</evidence>
<feature type="transmembrane region" description="Helical" evidence="4">
    <location>
        <begin position="184"/>
        <end position="205"/>
    </location>
</feature>
<dbReference type="PROSITE" id="PS50887">
    <property type="entry name" value="GGDEF"/>
    <property type="match status" value="1"/>
</dbReference>
<reference evidence="7" key="1">
    <citation type="submission" date="2016-10" db="EMBL/GenBank/DDBJ databases">
        <authorList>
            <person name="Varghese N."/>
            <person name="Submissions S."/>
        </authorList>
    </citation>
    <scope>NUCLEOTIDE SEQUENCE [LARGE SCALE GENOMIC DNA]</scope>
    <source>
        <strain evidence="7">DSM 23439</strain>
    </source>
</reference>
<comment type="cofactor">
    <cofactor evidence="1">
        <name>Mg(2+)</name>
        <dbReference type="ChEBI" id="CHEBI:18420"/>
    </cofactor>
</comment>
<keyword evidence="7" id="KW-1185">Reference proteome</keyword>
<dbReference type="FunFam" id="3.30.70.270:FF:000001">
    <property type="entry name" value="Diguanylate cyclase domain protein"/>
    <property type="match status" value="1"/>
</dbReference>
<dbReference type="Gene3D" id="3.30.70.270">
    <property type="match status" value="1"/>
</dbReference>
<feature type="transmembrane region" description="Helical" evidence="4">
    <location>
        <begin position="34"/>
        <end position="53"/>
    </location>
</feature>
<dbReference type="Proteomes" id="UP000199046">
    <property type="component" value="Unassembled WGS sequence"/>
</dbReference>
<evidence type="ECO:0000256" key="3">
    <source>
        <dbReference type="ARBA" id="ARBA00034247"/>
    </source>
</evidence>
<organism evidence="6 7">
    <name type="scientific">Kushneria avicenniae</name>
    <dbReference type="NCBI Taxonomy" id="402385"/>
    <lineage>
        <taxon>Bacteria</taxon>
        <taxon>Pseudomonadati</taxon>
        <taxon>Pseudomonadota</taxon>
        <taxon>Gammaproteobacteria</taxon>
        <taxon>Oceanospirillales</taxon>
        <taxon>Halomonadaceae</taxon>
        <taxon>Kushneria</taxon>
    </lineage>
</organism>
<feature type="transmembrane region" description="Helical" evidence="4">
    <location>
        <begin position="96"/>
        <end position="116"/>
    </location>
</feature>
<dbReference type="CDD" id="cd01949">
    <property type="entry name" value="GGDEF"/>
    <property type="match status" value="1"/>
</dbReference>
<dbReference type="EMBL" id="FOLY01000001">
    <property type="protein sequence ID" value="SFB96280.1"/>
    <property type="molecule type" value="Genomic_DNA"/>
</dbReference>
<dbReference type="RefSeq" id="WP_175489542.1">
    <property type="nucleotide sequence ID" value="NZ_FOLY01000001.1"/>
</dbReference>
<dbReference type="SUPFAM" id="SSF55073">
    <property type="entry name" value="Nucleotide cyclase"/>
    <property type="match status" value="1"/>
</dbReference>
<name>A0A1I1FGV0_9GAMM</name>
<comment type="catalytic activity">
    <reaction evidence="3">
        <text>2 GTP = 3',3'-c-di-GMP + 2 diphosphate</text>
        <dbReference type="Rhea" id="RHEA:24898"/>
        <dbReference type="ChEBI" id="CHEBI:33019"/>
        <dbReference type="ChEBI" id="CHEBI:37565"/>
        <dbReference type="ChEBI" id="CHEBI:58805"/>
        <dbReference type="EC" id="2.7.7.65"/>
    </reaction>
</comment>
<dbReference type="GO" id="GO:0052621">
    <property type="term" value="F:diguanylate cyclase activity"/>
    <property type="evidence" value="ECO:0007669"/>
    <property type="project" value="UniProtKB-EC"/>
</dbReference>
<protein>
    <recommendedName>
        <fullName evidence="2">diguanylate cyclase</fullName>
        <ecNumber evidence="2">2.7.7.65</ecNumber>
    </recommendedName>
</protein>
<gene>
    <name evidence="6" type="ORF">SAMN05421848_0052</name>
</gene>